<dbReference type="OrthoDB" id="619536at2759"/>
<keyword evidence="3" id="KW-1185">Reference proteome</keyword>
<reference evidence="2 3" key="1">
    <citation type="submission" date="2018-06" db="EMBL/GenBank/DDBJ databases">
        <title>A transcriptomic atlas of mushroom development highlights an independent origin of complex multicellularity.</title>
        <authorList>
            <consortium name="DOE Joint Genome Institute"/>
            <person name="Krizsan K."/>
            <person name="Almasi E."/>
            <person name="Merenyi Z."/>
            <person name="Sahu N."/>
            <person name="Viragh M."/>
            <person name="Koszo T."/>
            <person name="Mondo S."/>
            <person name="Kiss B."/>
            <person name="Balint B."/>
            <person name="Kues U."/>
            <person name="Barry K."/>
            <person name="Hegedus J.C."/>
            <person name="Henrissat B."/>
            <person name="Johnson J."/>
            <person name="Lipzen A."/>
            <person name="Ohm R."/>
            <person name="Nagy I."/>
            <person name="Pangilinan J."/>
            <person name="Yan J."/>
            <person name="Xiong Y."/>
            <person name="Grigoriev I.V."/>
            <person name="Hibbett D.S."/>
            <person name="Nagy L.G."/>
        </authorList>
    </citation>
    <scope>NUCLEOTIDE SEQUENCE [LARGE SCALE GENOMIC DNA]</scope>
    <source>
        <strain evidence="2 3">SZMC22713</strain>
    </source>
</reference>
<dbReference type="STRING" id="50990.A0A4Y7QFA2"/>
<dbReference type="AlphaFoldDB" id="A0A4Y7QFA2"/>
<evidence type="ECO:0000259" key="1">
    <source>
        <dbReference type="Pfam" id="PF08511"/>
    </source>
</evidence>
<dbReference type="EMBL" id="ML170163">
    <property type="protein sequence ID" value="TDL25540.1"/>
    <property type="molecule type" value="Genomic_DNA"/>
</dbReference>
<gene>
    <name evidence="2" type="ORF">BD410DRAFT_765041</name>
</gene>
<dbReference type="GO" id="GO:0006744">
    <property type="term" value="P:ubiquinone biosynthetic process"/>
    <property type="evidence" value="ECO:0007669"/>
    <property type="project" value="UniProtKB-UniPathway"/>
</dbReference>
<evidence type="ECO:0000313" key="2">
    <source>
        <dbReference type="EMBL" id="TDL25540.1"/>
    </source>
</evidence>
<evidence type="ECO:0000313" key="3">
    <source>
        <dbReference type="Proteomes" id="UP000294933"/>
    </source>
</evidence>
<sequence length="209" mass="22682">MNTSRLLQLAIPLVKEHGFTRKTLSLSVLSLPSPHQHPLSDTAISAIFGRGDEARKALFKAWLEQGRREMLHSENKSLAPVLKSRLSWNEPVLRYLPEAFALIASPASGIPPLDLRPALKHAATIADQACYISGDASVGTAWYTRRASLATIYAAAELHQLTSPTTAYGFLDNLLTTPQSAEKAIGEVGLFADYIGKSWAGILRSSGIF</sequence>
<dbReference type="UniPathway" id="UPA00232"/>
<protein>
    <recommendedName>
        <fullName evidence="1">COQ9 C-terminal domain-containing protein</fullName>
    </recommendedName>
</protein>
<dbReference type="InterPro" id="IPR013718">
    <property type="entry name" value="COQ9_C"/>
</dbReference>
<accession>A0A4Y7QFA2</accession>
<name>A0A4Y7QFA2_9AGAM</name>
<dbReference type="Proteomes" id="UP000294933">
    <property type="component" value="Unassembled WGS sequence"/>
</dbReference>
<organism evidence="2 3">
    <name type="scientific">Rickenella mellea</name>
    <dbReference type="NCBI Taxonomy" id="50990"/>
    <lineage>
        <taxon>Eukaryota</taxon>
        <taxon>Fungi</taxon>
        <taxon>Dikarya</taxon>
        <taxon>Basidiomycota</taxon>
        <taxon>Agaricomycotina</taxon>
        <taxon>Agaricomycetes</taxon>
        <taxon>Hymenochaetales</taxon>
        <taxon>Rickenellaceae</taxon>
        <taxon>Rickenella</taxon>
    </lineage>
</organism>
<feature type="domain" description="COQ9 C-terminal" evidence="1">
    <location>
        <begin position="117"/>
        <end position="164"/>
    </location>
</feature>
<dbReference type="VEuPathDB" id="FungiDB:BD410DRAFT_765041"/>
<dbReference type="Pfam" id="PF08511">
    <property type="entry name" value="COQ9"/>
    <property type="match status" value="1"/>
</dbReference>
<proteinExistence type="predicted"/>